<name>A0AAP7N8G0_BACAM</name>
<comment type="caution">
    <text evidence="3">The sequence shown here is derived from an EMBL/GenBank/DDBJ whole genome shotgun (WGS) entry which is preliminary data.</text>
</comment>
<dbReference type="Proteomes" id="UP000180036">
    <property type="component" value="Unassembled WGS sequence"/>
</dbReference>
<gene>
    <name evidence="3" type="ORF">BKP66_00690</name>
</gene>
<keyword evidence="2" id="KW-0732">Signal</keyword>
<feature type="chain" id="PRO_5043002834" description="Lipoprotein" evidence="2">
    <location>
        <begin position="22"/>
        <end position="219"/>
    </location>
</feature>
<organism evidence="3 4">
    <name type="scientific">Bacillus amyloliquefaciens</name>
    <name type="common">Bacillus velezensis</name>
    <dbReference type="NCBI Taxonomy" id="1390"/>
    <lineage>
        <taxon>Bacteria</taxon>
        <taxon>Bacillati</taxon>
        <taxon>Bacillota</taxon>
        <taxon>Bacilli</taxon>
        <taxon>Bacillales</taxon>
        <taxon>Bacillaceae</taxon>
        <taxon>Bacillus</taxon>
        <taxon>Bacillus amyloliquefaciens group</taxon>
    </lineage>
</organism>
<evidence type="ECO:0000313" key="4">
    <source>
        <dbReference type="Proteomes" id="UP000180036"/>
    </source>
</evidence>
<evidence type="ECO:0008006" key="5">
    <source>
        <dbReference type="Google" id="ProtNLM"/>
    </source>
</evidence>
<dbReference type="RefSeq" id="WP_071346755.1">
    <property type="nucleotide sequence ID" value="NZ_MOEA01000001.1"/>
</dbReference>
<dbReference type="EMBL" id="MOEA01000001">
    <property type="protein sequence ID" value="OIK22126.1"/>
    <property type="molecule type" value="Genomic_DNA"/>
</dbReference>
<sequence length="219" mass="24670">MKKYGILFLALLLCFAFSACGKSSSNENSKEPEGNTIATENEKEHTNKKTLDSAGDNLYDPNTGTVTLNSSKDLRNEKLTIGDLNITFIDTKVITVTNISAPFKAKLEQIFGVQPKEFTYAQIRYKTENIGNDDISWRGFLKAVNEKKQQIDLDFNLDLGLPNPSSIKMMSKSKLDNNMLWVPVHKNETRIRLKAADVLKDDNSKRDFIVYGKEIALNL</sequence>
<dbReference type="AlphaFoldDB" id="A0AAP7N8G0"/>
<feature type="compositionally biased region" description="Basic and acidic residues" evidence="1">
    <location>
        <begin position="40"/>
        <end position="51"/>
    </location>
</feature>
<proteinExistence type="predicted"/>
<evidence type="ECO:0000313" key="3">
    <source>
        <dbReference type="EMBL" id="OIK22126.1"/>
    </source>
</evidence>
<reference evidence="3 4" key="1">
    <citation type="submission" date="2016-10" db="EMBL/GenBank/DDBJ databases">
        <authorList>
            <person name="Marach S."/>
            <person name="Prathuangwong S."/>
            <person name="Takikawa Y."/>
            <person name="Dohra H."/>
        </authorList>
    </citation>
    <scope>NUCLEOTIDE SEQUENCE [LARGE SCALE GENOMIC DNA]</scope>
    <source>
        <strain evidence="3 4">K2</strain>
    </source>
</reference>
<accession>A0AAP7N8G0</accession>
<dbReference type="PROSITE" id="PS51257">
    <property type="entry name" value="PROKAR_LIPOPROTEIN"/>
    <property type="match status" value="1"/>
</dbReference>
<feature type="region of interest" description="Disordered" evidence="1">
    <location>
        <begin position="22"/>
        <end position="67"/>
    </location>
</feature>
<evidence type="ECO:0000256" key="2">
    <source>
        <dbReference type="SAM" id="SignalP"/>
    </source>
</evidence>
<evidence type="ECO:0000256" key="1">
    <source>
        <dbReference type="SAM" id="MobiDB-lite"/>
    </source>
</evidence>
<feature type="signal peptide" evidence="2">
    <location>
        <begin position="1"/>
        <end position="21"/>
    </location>
</feature>
<protein>
    <recommendedName>
        <fullName evidence="5">Lipoprotein</fullName>
    </recommendedName>
</protein>